<gene>
    <name evidence="2" type="ORF">AVEN_41307_1</name>
</gene>
<accession>A0A4Y2N6W2</accession>
<comment type="caution">
    <text evidence="2">The sequence shown here is derived from an EMBL/GenBank/DDBJ whole genome shotgun (WGS) entry which is preliminary data.</text>
</comment>
<organism evidence="2 3">
    <name type="scientific">Araneus ventricosus</name>
    <name type="common">Orbweaver spider</name>
    <name type="synonym">Epeira ventricosa</name>
    <dbReference type="NCBI Taxonomy" id="182803"/>
    <lineage>
        <taxon>Eukaryota</taxon>
        <taxon>Metazoa</taxon>
        <taxon>Ecdysozoa</taxon>
        <taxon>Arthropoda</taxon>
        <taxon>Chelicerata</taxon>
        <taxon>Arachnida</taxon>
        <taxon>Araneae</taxon>
        <taxon>Araneomorphae</taxon>
        <taxon>Entelegynae</taxon>
        <taxon>Araneoidea</taxon>
        <taxon>Araneidae</taxon>
        <taxon>Araneus</taxon>
    </lineage>
</organism>
<sequence length="74" mass="7686">KKSHGLRSAYLGGHGNRGTSSRPTILYSAITGLPSSEPQGGLLNLGSVCVGRSRVPVDGAAIANDFRVSSYLEQ</sequence>
<keyword evidence="3" id="KW-1185">Reference proteome</keyword>
<protein>
    <submittedName>
        <fullName evidence="2">Uncharacterized protein</fullName>
    </submittedName>
</protein>
<evidence type="ECO:0000313" key="2">
    <source>
        <dbReference type="EMBL" id="GBN33917.1"/>
    </source>
</evidence>
<evidence type="ECO:0000256" key="1">
    <source>
        <dbReference type="SAM" id="MobiDB-lite"/>
    </source>
</evidence>
<name>A0A4Y2N6W2_ARAVE</name>
<proteinExistence type="predicted"/>
<feature type="region of interest" description="Disordered" evidence="1">
    <location>
        <begin position="1"/>
        <end position="22"/>
    </location>
</feature>
<dbReference type="AlphaFoldDB" id="A0A4Y2N6W2"/>
<reference evidence="2 3" key="1">
    <citation type="journal article" date="2019" name="Sci. Rep.">
        <title>Orb-weaving spider Araneus ventricosus genome elucidates the spidroin gene catalogue.</title>
        <authorList>
            <person name="Kono N."/>
            <person name="Nakamura H."/>
            <person name="Ohtoshi R."/>
            <person name="Moran D.A.P."/>
            <person name="Shinohara A."/>
            <person name="Yoshida Y."/>
            <person name="Fujiwara M."/>
            <person name="Mori M."/>
            <person name="Tomita M."/>
            <person name="Arakawa K."/>
        </authorList>
    </citation>
    <scope>NUCLEOTIDE SEQUENCE [LARGE SCALE GENOMIC DNA]</scope>
</reference>
<feature type="non-terminal residue" evidence="2">
    <location>
        <position position="1"/>
    </location>
</feature>
<dbReference type="EMBL" id="BGPR01008450">
    <property type="protein sequence ID" value="GBN33917.1"/>
    <property type="molecule type" value="Genomic_DNA"/>
</dbReference>
<evidence type="ECO:0000313" key="3">
    <source>
        <dbReference type="Proteomes" id="UP000499080"/>
    </source>
</evidence>
<dbReference type="Proteomes" id="UP000499080">
    <property type="component" value="Unassembled WGS sequence"/>
</dbReference>